<accession>A0AAD4TS38</accession>
<gene>
    <name evidence="1" type="ORF">MG293_017561</name>
</gene>
<sequence>MDLSGSDSGDSYSGNSHANFSIGKFGVFYNLTVHNHTLFLKFILQHIKTGSQDPLRKNLGTSCQDVAGGSWQRGLLIHSVFHQMTRRKAKIGLLLSKLVEMLVFIVKLKLAVFVIHDVHQAKFFAECLSFASPYSILRQVQDAICIQSDMQNTVFTDLVDPSEYFQSNT</sequence>
<proteinExistence type="predicted"/>
<name>A0AAD4TS38_OVIAM</name>
<evidence type="ECO:0000313" key="1">
    <source>
        <dbReference type="EMBL" id="KAI4532296.1"/>
    </source>
</evidence>
<organism evidence="1 2">
    <name type="scientific">Ovis ammon polii</name>
    <dbReference type="NCBI Taxonomy" id="230172"/>
    <lineage>
        <taxon>Eukaryota</taxon>
        <taxon>Metazoa</taxon>
        <taxon>Chordata</taxon>
        <taxon>Craniata</taxon>
        <taxon>Vertebrata</taxon>
        <taxon>Euteleostomi</taxon>
        <taxon>Mammalia</taxon>
        <taxon>Eutheria</taxon>
        <taxon>Laurasiatheria</taxon>
        <taxon>Artiodactyla</taxon>
        <taxon>Ruminantia</taxon>
        <taxon>Pecora</taxon>
        <taxon>Bovidae</taxon>
        <taxon>Caprinae</taxon>
        <taxon>Ovis</taxon>
    </lineage>
</organism>
<keyword evidence="2" id="KW-1185">Reference proteome</keyword>
<comment type="caution">
    <text evidence="1">The sequence shown here is derived from an EMBL/GenBank/DDBJ whole genome shotgun (WGS) entry which is preliminary data.</text>
</comment>
<dbReference type="Proteomes" id="UP001214576">
    <property type="component" value="Unassembled WGS sequence"/>
</dbReference>
<reference evidence="1" key="1">
    <citation type="submission" date="2022-03" db="EMBL/GenBank/DDBJ databases">
        <title>Genomic analyses of argali, domestic sheep and their hybrids provide insights into chromosomal evolution, heterosis and genetic basis of agronomic traits.</title>
        <authorList>
            <person name="Li M."/>
        </authorList>
    </citation>
    <scope>NUCLEOTIDE SEQUENCE</scope>
    <source>
        <strain evidence="1">CAU-MHL-2022a</strain>
        <tissue evidence="1">Skin</tissue>
    </source>
</reference>
<dbReference type="EMBL" id="JAKZEL010000022">
    <property type="protein sequence ID" value="KAI4532296.1"/>
    <property type="molecule type" value="Genomic_DNA"/>
</dbReference>
<protein>
    <submittedName>
        <fullName evidence="1">Uncharacterized protein</fullName>
    </submittedName>
</protein>
<evidence type="ECO:0000313" key="2">
    <source>
        <dbReference type="Proteomes" id="UP001214576"/>
    </source>
</evidence>
<dbReference type="AlphaFoldDB" id="A0AAD4TS38"/>